<dbReference type="InterPro" id="IPR051611">
    <property type="entry name" value="ECF_transporter_component"/>
</dbReference>
<organism evidence="7 8">
    <name type="scientific">Formimonas warabiya</name>
    <dbReference type="NCBI Taxonomy" id="1761012"/>
    <lineage>
        <taxon>Bacteria</taxon>
        <taxon>Bacillati</taxon>
        <taxon>Bacillota</taxon>
        <taxon>Clostridia</taxon>
        <taxon>Eubacteriales</taxon>
        <taxon>Peptococcaceae</taxon>
        <taxon>Candidatus Formimonas</taxon>
    </lineage>
</organism>
<evidence type="ECO:0000256" key="6">
    <source>
        <dbReference type="SAM" id="Phobius"/>
    </source>
</evidence>
<evidence type="ECO:0000256" key="1">
    <source>
        <dbReference type="ARBA" id="ARBA00004141"/>
    </source>
</evidence>
<evidence type="ECO:0000313" key="8">
    <source>
        <dbReference type="Proteomes" id="UP000323521"/>
    </source>
</evidence>
<feature type="transmembrane region" description="Helical" evidence="6">
    <location>
        <begin position="44"/>
        <end position="65"/>
    </location>
</feature>
<dbReference type="Proteomes" id="UP000323521">
    <property type="component" value="Chromosome"/>
</dbReference>
<dbReference type="RefSeq" id="WP_148135117.1">
    <property type="nucleotide sequence ID" value="NZ_CP017634.1"/>
</dbReference>
<name>A0A3G1KTW7_FORW1</name>
<accession>A0A3G1KTW7</accession>
<feature type="transmembrane region" description="Helical" evidence="6">
    <location>
        <begin position="21"/>
        <end position="38"/>
    </location>
</feature>
<proteinExistence type="predicted"/>
<dbReference type="PANTHER" id="PTHR34857">
    <property type="entry name" value="SLL0384 PROTEIN"/>
    <property type="match status" value="1"/>
</dbReference>
<keyword evidence="4 6" id="KW-1133">Transmembrane helix</keyword>
<dbReference type="Pfam" id="PF02361">
    <property type="entry name" value="CbiQ"/>
    <property type="match status" value="1"/>
</dbReference>
<dbReference type="OrthoDB" id="92887at2"/>
<feature type="transmembrane region" description="Helical" evidence="6">
    <location>
        <begin position="235"/>
        <end position="255"/>
    </location>
</feature>
<sequence>MKETIFSYNLKRSFLHGIDPISKLIWLVIIGILAMVFQTPFIQIALFLLLMGTATILAKVPFLSVFVKLKPIWILALIILVIQSIVIQGDHLLVKIGPITVYLEGMMVAVSVGLRMVNIALGSVIFLFSTHPRDLAISVHEKLGLPVRGTQAFFLALRFLPLLQDEYEDLVAAQKIRGAGGSKSLTEKFSRLKRFTVPFLFCGLRRAQITAMAMDSKAFGANPNKRYYHEVNYPLSGKIFVLGWIIIIGIFYYLVSNGYVQNIEQLRFACDYYRCPV</sequence>
<dbReference type="CDD" id="cd16914">
    <property type="entry name" value="EcfT"/>
    <property type="match status" value="1"/>
</dbReference>
<evidence type="ECO:0000256" key="3">
    <source>
        <dbReference type="ARBA" id="ARBA00022692"/>
    </source>
</evidence>
<comment type="subcellular location">
    <subcellularLocation>
        <location evidence="1">Membrane</location>
        <topology evidence="1">Multi-pass membrane protein</topology>
    </subcellularLocation>
</comment>
<keyword evidence="3 6" id="KW-0812">Transmembrane</keyword>
<gene>
    <name evidence="7" type="ORF">DCMF_14725</name>
</gene>
<dbReference type="AlphaFoldDB" id="A0A3G1KTW7"/>
<keyword evidence="2" id="KW-1003">Cell membrane</keyword>
<keyword evidence="8" id="KW-1185">Reference proteome</keyword>
<dbReference type="GO" id="GO:0005886">
    <property type="term" value="C:plasma membrane"/>
    <property type="evidence" value="ECO:0007669"/>
    <property type="project" value="UniProtKB-ARBA"/>
</dbReference>
<evidence type="ECO:0008006" key="9">
    <source>
        <dbReference type="Google" id="ProtNLM"/>
    </source>
</evidence>
<feature type="transmembrane region" description="Helical" evidence="6">
    <location>
        <begin position="106"/>
        <end position="128"/>
    </location>
</feature>
<keyword evidence="5 6" id="KW-0472">Membrane</keyword>
<dbReference type="PANTHER" id="PTHR34857:SF2">
    <property type="entry name" value="SLL0384 PROTEIN"/>
    <property type="match status" value="1"/>
</dbReference>
<evidence type="ECO:0000256" key="2">
    <source>
        <dbReference type="ARBA" id="ARBA00022475"/>
    </source>
</evidence>
<dbReference type="InterPro" id="IPR003339">
    <property type="entry name" value="ABC/ECF_trnsptr_transmembrane"/>
</dbReference>
<reference evidence="7 8" key="1">
    <citation type="submission" date="2016-10" db="EMBL/GenBank/DDBJ databases">
        <title>Complete Genome Sequence of Peptococcaceae strain DCMF.</title>
        <authorList>
            <person name="Edwards R.J."/>
            <person name="Holland S.I."/>
            <person name="Deshpande N.P."/>
            <person name="Wong Y.K."/>
            <person name="Ertan H."/>
            <person name="Manefield M."/>
            <person name="Russell T.L."/>
            <person name="Lee M.J."/>
        </authorList>
    </citation>
    <scope>NUCLEOTIDE SEQUENCE [LARGE SCALE GENOMIC DNA]</scope>
    <source>
        <strain evidence="7 8">DCMF</strain>
    </source>
</reference>
<evidence type="ECO:0000256" key="5">
    <source>
        <dbReference type="ARBA" id="ARBA00023136"/>
    </source>
</evidence>
<evidence type="ECO:0000313" key="7">
    <source>
        <dbReference type="EMBL" id="ATW25854.1"/>
    </source>
</evidence>
<dbReference type="KEGG" id="fwa:DCMF_14725"/>
<dbReference type="EMBL" id="CP017634">
    <property type="protein sequence ID" value="ATW25854.1"/>
    <property type="molecule type" value="Genomic_DNA"/>
</dbReference>
<protein>
    <recommendedName>
        <fullName evidence="9">Energy-coupling factor transporter transmembrane protein EcfT</fullName>
    </recommendedName>
</protein>
<evidence type="ECO:0000256" key="4">
    <source>
        <dbReference type="ARBA" id="ARBA00022989"/>
    </source>
</evidence>
<feature type="transmembrane region" description="Helical" evidence="6">
    <location>
        <begin position="72"/>
        <end position="94"/>
    </location>
</feature>